<gene>
    <name evidence="2" type="ORF">B0T21DRAFT_353376</name>
</gene>
<reference evidence="2" key="1">
    <citation type="submission" date="2023-06" db="EMBL/GenBank/DDBJ databases">
        <title>Genome-scale phylogeny and comparative genomics of the fungal order Sordariales.</title>
        <authorList>
            <consortium name="Lawrence Berkeley National Laboratory"/>
            <person name="Hensen N."/>
            <person name="Bonometti L."/>
            <person name="Westerberg I."/>
            <person name="Brannstrom I.O."/>
            <person name="Guillou S."/>
            <person name="Cros-Aarteil S."/>
            <person name="Calhoun S."/>
            <person name="Haridas S."/>
            <person name="Kuo A."/>
            <person name="Mondo S."/>
            <person name="Pangilinan J."/>
            <person name="Riley R."/>
            <person name="Labutti K."/>
            <person name="Andreopoulos B."/>
            <person name="Lipzen A."/>
            <person name="Chen C."/>
            <person name="Yanf M."/>
            <person name="Daum C."/>
            <person name="Ng V."/>
            <person name="Clum A."/>
            <person name="Steindorff A."/>
            <person name="Ohm R."/>
            <person name="Martin F."/>
            <person name="Silar P."/>
            <person name="Natvig D."/>
            <person name="Lalanne C."/>
            <person name="Gautier V."/>
            <person name="Ament-Velasquez S.L."/>
            <person name="Kruys A."/>
            <person name="Hutchinson M.I."/>
            <person name="Powell A.J."/>
            <person name="Barry K."/>
            <person name="Miller A.N."/>
            <person name="Grigoriev I.V."/>
            <person name="Debuchy R."/>
            <person name="Gladieux P."/>
            <person name="Thoren M.H."/>
            <person name="Johannesson H."/>
        </authorList>
    </citation>
    <scope>NUCLEOTIDE SEQUENCE</scope>
    <source>
        <strain evidence="2">CBS 540.89</strain>
    </source>
</reference>
<feature type="compositionally biased region" description="Low complexity" evidence="1">
    <location>
        <begin position="145"/>
        <end position="175"/>
    </location>
</feature>
<feature type="region of interest" description="Disordered" evidence="1">
    <location>
        <begin position="1"/>
        <end position="57"/>
    </location>
</feature>
<proteinExistence type="predicted"/>
<feature type="compositionally biased region" description="Basic and acidic residues" evidence="1">
    <location>
        <begin position="43"/>
        <end position="54"/>
    </location>
</feature>
<evidence type="ECO:0000313" key="3">
    <source>
        <dbReference type="Proteomes" id="UP001172159"/>
    </source>
</evidence>
<evidence type="ECO:0000256" key="1">
    <source>
        <dbReference type="SAM" id="MobiDB-lite"/>
    </source>
</evidence>
<dbReference type="Proteomes" id="UP001172159">
    <property type="component" value="Unassembled WGS sequence"/>
</dbReference>
<feature type="compositionally biased region" description="Basic residues" evidence="1">
    <location>
        <begin position="87"/>
        <end position="97"/>
    </location>
</feature>
<sequence length="338" mass="37820">MSVDVMAAGSGGLFAGSTGGSGGGAGGGGAPPPGGGGSSRYKAPPDYDWDHPDEAEQTEIEDGVKVYYCRFCGDRIEGRRANLTRHHRRFHDRKHRSRSEWQVDVKSGKEHRVRQARKTAGPSRARKTRMAAHDQSVGFPHHPNLRYNQANQAQQRPQLQAAQLQQPIVQQRPEQVSQELPRHQMGPQEQFRRPNQLPPQQQRLLPPQQLLQPEEFLQPNPLPLQEHLPPHQPLAPQLSPPTEELQPAERFEPYPLAPLEQALQQSQPTAMDFSPTTTHLTAPSPTEASPVARNQDTPRGIDPQLIDPDLVEYSLAAPPLGQDFDRFINFLKNFVFKR</sequence>
<feature type="compositionally biased region" description="Gly residues" evidence="1">
    <location>
        <begin position="9"/>
        <end position="29"/>
    </location>
</feature>
<dbReference type="EMBL" id="JAUKTV010000023">
    <property type="protein sequence ID" value="KAK0702919.1"/>
    <property type="molecule type" value="Genomic_DNA"/>
</dbReference>
<evidence type="ECO:0000313" key="2">
    <source>
        <dbReference type="EMBL" id="KAK0702919.1"/>
    </source>
</evidence>
<protein>
    <submittedName>
        <fullName evidence="2">Uncharacterized protein</fullName>
    </submittedName>
</protein>
<feature type="region of interest" description="Disordered" evidence="1">
    <location>
        <begin position="220"/>
        <end position="246"/>
    </location>
</feature>
<feature type="region of interest" description="Disordered" evidence="1">
    <location>
        <begin position="87"/>
        <end position="201"/>
    </location>
</feature>
<name>A0AA40DGR6_9PEZI</name>
<comment type="caution">
    <text evidence="2">The sequence shown here is derived from an EMBL/GenBank/DDBJ whole genome shotgun (WGS) entry which is preliminary data.</text>
</comment>
<feature type="region of interest" description="Disordered" evidence="1">
    <location>
        <begin position="264"/>
        <end position="305"/>
    </location>
</feature>
<dbReference type="AlphaFoldDB" id="A0AA40DGR6"/>
<organism evidence="2 3">
    <name type="scientific">Apiosordaria backusii</name>
    <dbReference type="NCBI Taxonomy" id="314023"/>
    <lineage>
        <taxon>Eukaryota</taxon>
        <taxon>Fungi</taxon>
        <taxon>Dikarya</taxon>
        <taxon>Ascomycota</taxon>
        <taxon>Pezizomycotina</taxon>
        <taxon>Sordariomycetes</taxon>
        <taxon>Sordariomycetidae</taxon>
        <taxon>Sordariales</taxon>
        <taxon>Lasiosphaeriaceae</taxon>
        <taxon>Apiosordaria</taxon>
    </lineage>
</organism>
<feature type="compositionally biased region" description="Basic and acidic residues" evidence="1">
    <location>
        <begin position="98"/>
        <end position="110"/>
    </location>
</feature>
<accession>A0AA40DGR6</accession>
<keyword evidence="3" id="KW-1185">Reference proteome</keyword>
<feature type="compositionally biased region" description="Polar residues" evidence="1">
    <location>
        <begin position="264"/>
        <end position="297"/>
    </location>
</feature>